<evidence type="ECO:0000256" key="3">
    <source>
        <dbReference type="ARBA" id="ARBA00022806"/>
    </source>
</evidence>
<name>A0A4R7T7G1_9ACTN</name>
<organism evidence="6 7">
    <name type="scientific">Kribbella voronezhensis</name>
    <dbReference type="NCBI Taxonomy" id="2512212"/>
    <lineage>
        <taxon>Bacteria</taxon>
        <taxon>Bacillati</taxon>
        <taxon>Actinomycetota</taxon>
        <taxon>Actinomycetes</taxon>
        <taxon>Propionibacteriales</taxon>
        <taxon>Kribbellaceae</taxon>
        <taxon>Kribbella</taxon>
    </lineage>
</organism>
<feature type="domain" description="UvrD-like helicase ATP-binding" evidence="5">
    <location>
        <begin position="125"/>
        <end position="179"/>
    </location>
</feature>
<dbReference type="Gene3D" id="3.40.50.300">
    <property type="entry name" value="P-loop containing nucleotide triphosphate hydrolases"/>
    <property type="match status" value="1"/>
</dbReference>
<dbReference type="GO" id="GO:0003677">
    <property type="term" value="F:DNA binding"/>
    <property type="evidence" value="ECO:0007669"/>
    <property type="project" value="InterPro"/>
</dbReference>
<proteinExistence type="predicted"/>
<dbReference type="EMBL" id="SOCE01000001">
    <property type="protein sequence ID" value="TDU87559.1"/>
    <property type="molecule type" value="Genomic_DNA"/>
</dbReference>
<dbReference type="AlphaFoldDB" id="A0A4R7T7G1"/>
<dbReference type="PANTHER" id="PTHR11070:SF2">
    <property type="entry name" value="ATP-DEPENDENT DNA HELICASE SRS2"/>
    <property type="match status" value="1"/>
</dbReference>
<evidence type="ECO:0000313" key="6">
    <source>
        <dbReference type="EMBL" id="TDU87559.1"/>
    </source>
</evidence>
<dbReference type="OrthoDB" id="5107704at2"/>
<dbReference type="Proteomes" id="UP000295151">
    <property type="component" value="Unassembled WGS sequence"/>
</dbReference>
<dbReference type="PANTHER" id="PTHR11070">
    <property type="entry name" value="UVRD / RECB / PCRA DNA HELICASE FAMILY MEMBER"/>
    <property type="match status" value="1"/>
</dbReference>
<dbReference type="GO" id="GO:0043138">
    <property type="term" value="F:3'-5' DNA helicase activity"/>
    <property type="evidence" value="ECO:0007669"/>
    <property type="project" value="TreeGrafter"/>
</dbReference>
<keyword evidence="3" id="KW-0347">Helicase</keyword>
<reference evidence="6 7" key="1">
    <citation type="submission" date="2019-03" db="EMBL/GenBank/DDBJ databases">
        <title>Genomic Encyclopedia of Type Strains, Phase III (KMG-III): the genomes of soil and plant-associated and newly described type strains.</title>
        <authorList>
            <person name="Whitman W."/>
        </authorList>
    </citation>
    <scope>NUCLEOTIDE SEQUENCE [LARGE SCALE GENOMIC DNA]</scope>
    <source>
        <strain evidence="6 7">VKM Ac-2575</strain>
    </source>
</reference>
<keyword evidence="7" id="KW-1185">Reference proteome</keyword>
<dbReference type="Pfam" id="PF00580">
    <property type="entry name" value="UvrD-helicase"/>
    <property type="match status" value="1"/>
</dbReference>
<dbReference type="RefSeq" id="WP_133977317.1">
    <property type="nucleotide sequence ID" value="NZ_SOCE01000001.1"/>
</dbReference>
<sequence>MNKVVLAVAGSRKTQSIVDACAKAPEGRRILTITFTLAGQLELESRLRAACPAGEVPEVMGWYSFLLRHWIRPFLPLVYPGRRLRGLNFDGKPPNGWYTKGEQRHLDGDGRAYKLYLSKLATEASKASKGMAISRLQRIYDEIYIDEVQDLTGCDLYMLEEIMQSRIDLTMVGDIRQSVLETNSQDPNLKQYRGLKKLDWFAKHEKSGLLDVEKSVQTWRSNQQIAAFSDTIFPATLNFPATESMANEATTHDGVFVLEPDHVTAYVERYDPLCLRESRRTAANVDLPFRNFGVVKGITTERVLIYPTKPIAKFLKSGDPLAPKTSCGFYVAVTRARHSVAFVLDDASSYQLPAWSPR</sequence>
<dbReference type="SUPFAM" id="SSF52540">
    <property type="entry name" value="P-loop containing nucleoside triphosphate hydrolases"/>
    <property type="match status" value="1"/>
</dbReference>
<evidence type="ECO:0000259" key="5">
    <source>
        <dbReference type="Pfam" id="PF00580"/>
    </source>
</evidence>
<keyword evidence="2" id="KW-0378">Hydrolase</keyword>
<dbReference type="InterPro" id="IPR027417">
    <property type="entry name" value="P-loop_NTPase"/>
</dbReference>
<accession>A0A4R7T7G1</accession>
<evidence type="ECO:0000313" key="7">
    <source>
        <dbReference type="Proteomes" id="UP000295151"/>
    </source>
</evidence>
<evidence type="ECO:0000256" key="1">
    <source>
        <dbReference type="ARBA" id="ARBA00022741"/>
    </source>
</evidence>
<gene>
    <name evidence="6" type="ORF">EV138_1083</name>
</gene>
<evidence type="ECO:0000256" key="2">
    <source>
        <dbReference type="ARBA" id="ARBA00022801"/>
    </source>
</evidence>
<keyword evidence="4" id="KW-0067">ATP-binding</keyword>
<evidence type="ECO:0000256" key="4">
    <source>
        <dbReference type="ARBA" id="ARBA00022840"/>
    </source>
</evidence>
<dbReference type="GO" id="GO:0016787">
    <property type="term" value="F:hydrolase activity"/>
    <property type="evidence" value="ECO:0007669"/>
    <property type="project" value="UniProtKB-KW"/>
</dbReference>
<protein>
    <submittedName>
        <fullName evidence="6">AAA domain-containing protein</fullName>
    </submittedName>
</protein>
<dbReference type="InterPro" id="IPR014016">
    <property type="entry name" value="UvrD-like_ATP-bd"/>
</dbReference>
<comment type="caution">
    <text evidence="6">The sequence shown here is derived from an EMBL/GenBank/DDBJ whole genome shotgun (WGS) entry which is preliminary data.</text>
</comment>
<dbReference type="GO" id="GO:0005524">
    <property type="term" value="F:ATP binding"/>
    <property type="evidence" value="ECO:0007669"/>
    <property type="project" value="UniProtKB-KW"/>
</dbReference>
<keyword evidence="1" id="KW-0547">Nucleotide-binding</keyword>
<dbReference type="InterPro" id="IPR000212">
    <property type="entry name" value="DNA_helicase_UvrD/REP"/>
</dbReference>
<dbReference type="GO" id="GO:0000725">
    <property type="term" value="P:recombinational repair"/>
    <property type="evidence" value="ECO:0007669"/>
    <property type="project" value="TreeGrafter"/>
</dbReference>
<dbReference type="GO" id="GO:0005829">
    <property type="term" value="C:cytosol"/>
    <property type="evidence" value="ECO:0007669"/>
    <property type="project" value="TreeGrafter"/>
</dbReference>